<dbReference type="PANTHER" id="PTHR47329:SF1">
    <property type="entry name" value="OS05G0129900 PROTEIN"/>
    <property type="match status" value="1"/>
</dbReference>
<reference evidence="3" key="1">
    <citation type="submission" date="2022-10" db="EMBL/GenBank/DDBJ databases">
        <authorList>
            <person name="Hyden B.L."/>
            <person name="Feng K."/>
            <person name="Yates T."/>
            <person name="Jawdy S."/>
            <person name="Smart L.B."/>
            <person name="Muchero W."/>
        </authorList>
    </citation>
    <scope>NUCLEOTIDE SEQUENCE</scope>
    <source>
        <tissue evidence="3">Shoot tip</tissue>
    </source>
</reference>
<dbReference type="PANTHER" id="PTHR47329">
    <property type="entry name" value="OS05G0129900 PROTEIN"/>
    <property type="match status" value="1"/>
</dbReference>
<dbReference type="EMBL" id="JAPFFI010000003">
    <property type="protein sequence ID" value="KAJ6397393.1"/>
    <property type="molecule type" value="Genomic_DNA"/>
</dbReference>
<dbReference type="SUPFAM" id="SSF48452">
    <property type="entry name" value="TPR-like"/>
    <property type="match status" value="1"/>
</dbReference>
<accession>A0ABQ9CGD3</accession>
<sequence length="261" mass="28620">MARAPGKHGRDQALDFQGFLNDLQDWELLKDTTDKKMKKKSQASDLIGEDGRSKGKTSAADSSRSGSGQYDYSRNFGAINHLSSSFTTDEVSVDATSEKEVGNEYFKQKKFNEAIDIFTHAEQRLERNWGNLKNPSKENDGNYLVKKSVYVKELRNKGSGAGSKSDGQVGNDSPANATPSSNVESVQVTSPSALPQIFKTALSVPILIDIIKCVASFFIDDMDLAVKYLENLTKVPRFGVLIMCLSSTDMSGIYLGHVSQL</sequence>
<evidence type="ECO:0000256" key="1">
    <source>
        <dbReference type="SAM" id="MobiDB-lite"/>
    </source>
</evidence>
<dbReference type="Proteomes" id="UP001141253">
    <property type="component" value="Chromosome 5"/>
</dbReference>
<gene>
    <name evidence="3" type="ORF">OIU77_018414</name>
</gene>
<dbReference type="Pfam" id="PF13877">
    <property type="entry name" value="RPAP3_C"/>
    <property type="match status" value="1"/>
</dbReference>
<name>A0ABQ9CGD3_9ROSI</name>
<feature type="region of interest" description="Disordered" evidence="1">
    <location>
        <begin position="157"/>
        <end position="184"/>
    </location>
</feature>
<organism evidence="3 4">
    <name type="scientific">Salix suchowensis</name>
    <dbReference type="NCBI Taxonomy" id="1278906"/>
    <lineage>
        <taxon>Eukaryota</taxon>
        <taxon>Viridiplantae</taxon>
        <taxon>Streptophyta</taxon>
        <taxon>Embryophyta</taxon>
        <taxon>Tracheophyta</taxon>
        <taxon>Spermatophyta</taxon>
        <taxon>Magnoliopsida</taxon>
        <taxon>eudicotyledons</taxon>
        <taxon>Gunneridae</taxon>
        <taxon>Pentapetalae</taxon>
        <taxon>rosids</taxon>
        <taxon>fabids</taxon>
        <taxon>Malpighiales</taxon>
        <taxon>Salicaceae</taxon>
        <taxon>Saliceae</taxon>
        <taxon>Salix</taxon>
    </lineage>
</organism>
<feature type="compositionally biased region" description="Polar residues" evidence="1">
    <location>
        <begin position="165"/>
        <end position="184"/>
    </location>
</feature>
<comment type="caution">
    <text evidence="3">The sequence shown here is derived from an EMBL/GenBank/DDBJ whole genome shotgun (WGS) entry which is preliminary data.</text>
</comment>
<dbReference type="InterPro" id="IPR011990">
    <property type="entry name" value="TPR-like_helical_dom_sf"/>
</dbReference>
<evidence type="ECO:0000313" key="3">
    <source>
        <dbReference type="EMBL" id="KAJ6397393.1"/>
    </source>
</evidence>
<protein>
    <recommendedName>
        <fullName evidence="2">RNA-polymerase II-associated protein 3-like C-terminal domain-containing protein</fullName>
    </recommendedName>
</protein>
<proteinExistence type="predicted"/>
<feature type="domain" description="RNA-polymerase II-associated protein 3-like C-terminal" evidence="2">
    <location>
        <begin position="186"/>
        <end position="249"/>
    </location>
</feature>
<keyword evidence="4" id="KW-1185">Reference proteome</keyword>
<dbReference type="InterPro" id="IPR025986">
    <property type="entry name" value="RPAP3-like_C"/>
</dbReference>
<feature type="compositionally biased region" description="Polar residues" evidence="1">
    <location>
        <begin position="59"/>
        <end position="70"/>
    </location>
</feature>
<feature type="region of interest" description="Disordered" evidence="1">
    <location>
        <begin position="31"/>
        <end position="70"/>
    </location>
</feature>
<reference evidence="3" key="2">
    <citation type="journal article" date="2023" name="Int. J. Mol. Sci.">
        <title>De Novo Assembly and Annotation of 11 Diverse Shrub Willow (Salix) Genomes Reveals Novel Gene Organization in Sex-Linked Regions.</title>
        <authorList>
            <person name="Hyden B."/>
            <person name="Feng K."/>
            <person name="Yates T.B."/>
            <person name="Jawdy S."/>
            <person name="Cereghino C."/>
            <person name="Smart L.B."/>
            <person name="Muchero W."/>
        </authorList>
    </citation>
    <scope>NUCLEOTIDE SEQUENCE</scope>
    <source>
        <tissue evidence="3">Shoot tip</tissue>
    </source>
</reference>
<evidence type="ECO:0000313" key="4">
    <source>
        <dbReference type="Proteomes" id="UP001141253"/>
    </source>
</evidence>
<evidence type="ECO:0000259" key="2">
    <source>
        <dbReference type="Pfam" id="PF13877"/>
    </source>
</evidence>